<evidence type="ECO:0000313" key="1">
    <source>
        <dbReference type="EMBL" id="BCI68934.1"/>
    </source>
</evidence>
<name>A0A6S6PV71_ACEAC</name>
<dbReference type="EMBL" id="AP023327">
    <property type="protein sequence ID" value="BCI68934.1"/>
    <property type="molecule type" value="Genomic_DNA"/>
</dbReference>
<keyword evidence="1" id="KW-0614">Plasmid</keyword>
<evidence type="ECO:0000313" key="2">
    <source>
        <dbReference type="Proteomes" id="UP000515220"/>
    </source>
</evidence>
<sequence>MDNKILNSEHSWDYFVSLGWDDIHSVTEFALYGAVFEFYKRKSIFAEKNYVTLFDGYPNGQSEVMRFIGKMNDEKIKFFSVHRNRAATLNLEESTYLAEHWVSCGLFSSVENGISFLKHGLGDGYQLSS</sequence>
<proteinExistence type="predicted"/>
<reference evidence="1 2" key="1">
    <citation type="submission" date="2020-07" db="EMBL/GenBank/DDBJ databases">
        <title>Complete Genome Sequence of an acetic acid bacterium, Acetobacter aceti JCM20276.</title>
        <authorList>
            <person name="Hirose Y."/>
            <person name="Mihara H."/>
        </authorList>
    </citation>
    <scope>NUCLEOTIDE SEQUENCE [LARGE SCALE GENOMIC DNA]</scope>
    <source>
        <strain evidence="1 2">JCM20276</strain>
        <plasmid evidence="1 2">pAAJCM20276_1</plasmid>
    </source>
</reference>
<dbReference type="AlphaFoldDB" id="A0A6S6PV71"/>
<dbReference type="Proteomes" id="UP000515220">
    <property type="component" value="Plasmid pAAJCM20276_1"/>
</dbReference>
<organism evidence="1 2">
    <name type="scientific">Acetobacter aceti</name>
    <dbReference type="NCBI Taxonomy" id="435"/>
    <lineage>
        <taxon>Bacteria</taxon>
        <taxon>Pseudomonadati</taxon>
        <taxon>Pseudomonadota</taxon>
        <taxon>Alphaproteobacteria</taxon>
        <taxon>Acetobacterales</taxon>
        <taxon>Acetobacteraceae</taxon>
        <taxon>Acetobacter</taxon>
        <taxon>Acetobacter subgen. Acetobacter</taxon>
    </lineage>
</organism>
<geneLocation type="plasmid" evidence="1 2">
    <name>pAAJCM20276_1</name>
</geneLocation>
<gene>
    <name evidence="1" type="ORF">AAJCM20276_35580</name>
</gene>
<accession>A0A6S6PV71</accession>
<protein>
    <submittedName>
        <fullName evidence="1">Uncharacterized protein</fullName>
    </submittedName>
</protein>